<name>A0ABW4M843_9HYPH</name>
<accession>A0ABW4M843</accession>
<evidence type="ECO:0000313" key="2">
    <source>
        <dbReference type="EMBL" id="MFD1747593.1"/>
    </source>
</evidence>
<dbReference type="PIRSF" id="PIRSF009320">
    <property type="entry name" value="Nuc_binding_HP_1000"/>
    <property type="match status" value="1"/>
</dbReference>
<dbReference type="InterPro" id="IPR050678">
    <property type="entry name" value="DNA_Partitioning_ATPase"/>
</dbReference>
<protein>
    <submittedName>
        <fullName evidence="2">AAA family ATPase</fullName>
    </submittedName>
</protein>
<reference evidence="3" key="1">
    <citation type="journal article" date="2019" name="Int. J. Syst. Evol. Microbiol.">
        <title>The Global Catalogue of Microorganisms (GCM) 10K type strain sequencing project: providing services to taxonomists for standard genome sequencing and annotation.</title>
        <authorList>
            <consortium name="The Broad Institute Genomics Platform"/>
            <consortium name="The Broad Institute Genome Sequencing Center for Infectious Disease"/>
            <person name="Wu L."/>
            <person name="Ma J."/>
        </authorList>
    </citation>
    <scope>NUCLEOTIDE SEQUENCE [LARGE SCALE GENOMIC DNA]</scope>
    <source>
        <strain evidence="3">CG52</strain>
    </source>
</reference>
<dbReference type="PANTHER" id="PTHR13696">
    <property type="entry name" value="P-LOOP CONTAINING NUCLEOSIDE TRIPHOSPHATE HYDROLASE"/>
    <property type="match status" value="1"/>
</dbReference>
<keyword evidence="3" id="KW-1185">Reference proteome</keyword>
<dbReference type="PANTHER" id="PTHR13696:SF96">
    <property type="entry name" value="COBQ_COBB_MIND_PARA NUCLEOTIDE BINDING DOMAIN-CONTAINING PROTEIN"/>
    <property type="match status" value="1"/>
</dbReference>
<dbReference type="RefSeq" id="WP_377405172.1">
    <property type="nucleotide sequence ID" value="NZ_JBHUEQ010000040.1"/>
</dbReference>
<dbReference type="CDD" id="cd02042">
    <property type="entry name" value="ParAB_family"/>
    <property type="match status" value="1"/>
</dbReference>
<organism evidence="2 3">
    <name type="scientific">Rhizobium helianthi</name>
    <dbReference type="NCBI Taxonomy" id="1132695"/>
    <lineage>
        <taxon>Bacteria</taxon>
        <taxon>Pseudomonadati</taxon>
        <taxon>Pseudomonadota</taxon>
        <taxon>Alphaproteobacteria</taxon>
        <taxon>Hyphomicrobiales</taxon>
        <taxon>Rhizobiaceae</taxon>
        <taxon>Rhizobium/Agrobacterium group</taxon>
        <taxon>Rhizobium</taxon>
    </lineage>
</organism>
<evidence type="ECO:0000313" key="3">
    <source>
        <dbReference type="Proteomes" id="UP001597322"/>
    </source>
</evidence>
<feature type="domain" description="CobQ/CobB/MinD/ParA nucleotide binding" evidence="1">
    <location>
        <begin position="4"/>
        <end position="178"/>
    </location>
</feature>
<dbReference type="SUPFAM" id="SSF52540">
    <property type="entry name" value="P-loop containing nucleoside triphosphate hydrolases"/>
    <property type="match status" value="1"/>
</dbReference>
<dbReference type="Gene3D" id="3.40.50.300">
    <property type="entry name" value="P-loop containing nucleotide triphosphate hydrolases"/>
    <property type="match status" value="1"/>
</dbReference>
<dbReference type="Proteomes" id="UP001597322">
    <property type="component" value="Unassembled WGS sequence"/>
</dbReference>
<comment type="caution">
    <text evidence="2">The sequence shown here is derived from an EMBL/GenBank/DDBJ whole genome shotgun (WGS) entry which is preliminary data.</text>
</comment>
<dbReference type="Pfam" id="PF01656">
    <property type="entry name" value="CbiA"/>
    <property type="match status" value="1"/>
</dbReference>
<sequence>MPVITFANTKGGAGKTTAVLLLATELSRMGYSVTVLDADPQHWVSRWYDLSKPVSRLTVIPYVTQASIDRHLEEQREQADFILVDLPGIRTPLLAKAMGLSDHVLIPIQGCAMDAQGGAHVLELLQYLDERLGLKVPHSVVLTRVNSLVTTRALLAVKGLLAQRNVDVLNVPIIERSAFRDVFDCGGTLHTMDPSRISNLEKARENARLYAEDVLRRLPLANRQRGGLQASA</sequence>
<evidence type="ECO:0000259" key="1">
    <source>
        <dbReference type="Pfam" id="PF01656"/>
    </source>
</evidence>
<dbReference type="InterPro" id="IPR002586">
    <property type="entry name" value="CobQ/CobB/MinD/ParA_Nub-bd_dom"/>
</dbReference>
<dbReference type="EMBL" id="JBHUEQ010000040">
    <property type="protein sequence ID" value="MFD1747593.1"/>
    <property type="molecule type" value="Genomic_DNA"/>
</dbReference>
<gene>
    <name evidence="2" type="ORF">ACFSE1_19155</name>
</gene>
<dbReference type="InterPro" id="IPR027417">
    <property type="entry name" value="P-loop_NTPase"/>
</dbReference>
<proteinExistence type="predicted"/>